<dbReference type="Pfam" id="PF07690">
    <property type="entry name" value="MFS_1"/>
    <property type="match status" value="1"/>
</dbReference>
<dbReference type="GO" id="GO:0022857">
    <property type="term" value="F:transmembrane transporter activity"/>
    <property type="evidence" value="ECO:0007669"/>
    <property type="project" value="InterPro"/>
</dbReference>
<dbReference type="InterPro" id="IPR011701">
    <property type="entry name" value="MFS"/>
</dbReference>
<feature type="transmembrane region" description="Helical" evidence="6">
    <location>
        <begin position="122"/>
        <end position="141"/>
    </location>
</feature>
<reference evidence="7" key="1">
    <citation type="submission" date="2022-01" db="EMBL/GenBank/DDBJ databases">
        <authorList>
            <person name="Braso-Vives M."/>
        </authorList>
    </citation>
    <scope>NUCLEOTIDE SEQUENCE</scope>
</reference>
<dbReference type="EMBL" id="OV696688">
    <property type="protein sequence ID" value="CAH1257802.1"/>
    <property type="molecule type" value="Genomic_DNA"/>
</dbReference>
<evidence type="ECO:0000256" key="4">
    <source>
        <dbReference type="ARBA" id="ARBA00022989"/>
    </source>
</evidence>
<dbReference type="Proteomes" id="UP000838412">
    <property type="component" value="Chromosome 3"/>
</dbReference>
<evidence type="ECO:0000256" key="1">
    <source>
        <dbReference type="ARBA" id="ARBA00004141"/>
    </source>
</evidence>
<feature type="transmembrane region" description="Helical" evidence="6">
    <location>
        <begin position="279"/>
        <end position="296"/>
    </location>
</feature>
<feature type="transmembrane region" description="Helical" evidence="6">
    <location>
        <begin position="26"/>
        <end position="48"/>
    </location>
</feature>
<evidence type="ECO:0000256" key="2">
    <source>
        <dbReference type="ARBA" id="ARBA00022448"/>
    </source>
</evidence>
<proteinExistence type="predicted"/>
<evidence type="ECO:0000313" key="7">
    <source>
        <dbReference type="EMBL" id="CAH1257802.1"/>
    </source>
</evidence>
<dbReference type="AlphaFoldDB" id="A0A8J9ZLQ8"/>
<name>A0A8J9ZLQ8_BRALA</name>
<evidence type="ECO:0000256" key="3">
    <source>
        <dbReference type="ARBA" id="ARBA00022692"/>
    </source>
</evidence>
<feature type="transmembrane region" description="Helical" evidence="6">
    <location>
        <begin position="427"/>
        <end position="450"/>
    </location>
</feature>
<feature type="transmembrane region" description="Helical" evidence="6">
    <location>
        <begin position="88"/>
        <end position="110"/>
    </location>
</feature>
<dbReference type="OrthoDB" id="196650at2759"/>
<feature type="transmembrane region" description="Helical" evidence="6">
    <location>
        <begin position="345"/>
        <end position="363"/>
    </location>
</feature>
<dbReference type="CDD" id="cd17389">
    <property type="entry name" value="MFS_MFSD10"/>
    <property type="match status" value="1"/>
</dbReference>
<protein>
    <submittedName>
        <fullName evidence="7">MFSD10 protein</fullName>
    </submittedName>
</protein>
<feature type="transmembrane region" description="Helical" evidence="6">
    <location>
        <begin position="316"/>
        <end position="333"/>
    </location>
</feature>
<accession>A0A8J9ZLQ8</accession>
<dbReference type="SUPFAM" id="SSF103473">
    <property type="entry name" value="MFS general substrate transporter"/>
    <property type="match status" value="1"/>
</dbReference>
<dbReference type="PANTHER" id="PTHR23504">
    <property type="entry name" value="MAJOR FACILITATOR SUPERFAMILY DOMAIN-CONTAINING PROTEIN 10"/>
    <property type="match status" value="1"/>
</dbReference>
<sequence>MATKQERSKSASQDVEEGGDKSDSRVLLAVFVLLLVDLLAFTVILPLMPSLLDYYGQVDQGGLYGAIQEYVDWFAVTLGIPQTRRFNAVLFGGILGSLFSLLQFLSSPLIGALSDVYGRKPLMLLSAVGIACSYGVWTVSYTFGVFVLARVLGGISKGNVSLATAVVADLKSAKSKGHGMAVIGIAFSLGFLIGPSIGAWFSRMSDEGHFFSTPALFALTLSLCNIVFIAFFLPETLPEGKRAKSIGNGLSEASFLVNPSSLFSFSAVKNLTKKELESLQSLGATYFVYLFLFSGLEYTLTFLTHNKFQYTSMQQGRMFLYMGLIMLVTQGGYSRRISPGTEKKIASRGMVILVPSFLLIGAAESTLLFYIGLGLFSFASATVVPCLTAMTSSYGGTDQKGTVMGILRSLGALARALGPVAASTVYWGLGALPCYAIGGLLLIIPVLMLAKVQTTTDKTE</sequence>
<evidence type="ECO:0000313" key="8">
    <source>
        <dbReference type="Proteomes" id="UP000838412"/>
    </source>
</evidence>
<feature type="transmembrane region" description="Helical" evidence="6">
    <location>
        <begin position="180"/>
        <end position="201"/>
    </location>
</feature>
<dbReference type="FunFam" id="1.20.1250.20:FF:000223">
    <property type="entry name" value="Major facilitator superfamily domain-containing protein"/>
    <property type="match status" value="1"/>
</dbReference>
<dbReference type="Gene3D" id="1.20.1250.20">
    <property type="entry name" value="MFS general substrate transporter like domains"/>
    <property type="match status" value="1"/>
</dbReference>
<dbReference type="InterPro" id="IPR036259">
    <property type="entry name" value="MFS_trans_sf"/>
</dbReference>
<keyword evidence="5 6" id="KW-0472">Membrane</keyword>
<keyword evidence="8" id="KW-1185">Reference proteome</keyword>
<keyword evidence="2" id="KW-0813">Transport</keyword>
<dbReference type="PROSITE" id="PS00216">
    <property type="entry name" value="SUGAR_TRANSPORT_1"/>
    <property type="match status" value="1"/>
</dbReference>
<organism evidence="7 8">
    <name type="scientific">Branchiostoma lanceolatum</name>
    <name type="common">Common lancelet</name>
    <name type="synonym">Amphioxus lanceolatum</name>
    <dbReference type="NCBI Taxonomy" id="7740"/>
    <lineage>
        <taxon>Eukaryota</taxon>
        <taxon>Metazoa</taxon>
        <taxon>Chordata</taxon>
        <taxon>Cephalochordata</taxon>
        <taxon>Leptocardii</taxon>
        <taxon>Amphioxiformes</taxon>
        <taxon>Branchiostomatidae</taxon>
        <taxon>Branchiostoma</taxon>
    </lineage>
</organism>
<gene>
    <name evidence="7" type="primary">MFSD10</name>
    <name evidence="7" type="ORF">BLAG_LOCUS15585</name>
</gene>
<comment type="subcellular location">
    <subcellularLocation>
        <location evidence="1">Membrane</location>
        <topology evidence="1">Multi-pass membrane protein</topology>
    </subcellularLocation>
</comment>
<evidence type="ECO:0000256" key="5">
    <source>
        <dbReference type="ARBA" id="ARBA00023136"/>
    </source>
</evidence>
<keyword evidence="4 6" id="KW-1133">Transmembrane helix</keyword>
<keyword evidence="3 6" id="KW-0812">Transmembrane</keyword>
<feature type="transmembrane region" description="Helical" evidence="6">
    <location>
        <begin position="213"/>
        <end position="233"/>
    </location>
</feature>
<dbReference type="InterPro" id="IPR005829">
    <property type="entry name" value="Sugar_transporter_CS"/>
</dbReference>
<dbReference type="GO" id="GO:0031526">
    <property type="term" value="C:brush border membrane"/>
    <property type="evidence" value="ECO:0007669"/>
    <property type="project" value="TreeGrafter"/>
</dbReference>
<dbReference type="PANTHER" id="PTHR23504:SF31">
    <property type="entry name" value="MAJOR FACILITATOR SUPERFAMILY DOMAIN-CONTAINING PROTEIN 10"/>
    <property type="match status" value="1"/>
</dbReference>
<evidence type="ECO:0000256" key="6">
    <source>
        <dbReference type="SAM" id="Phobius"/>
    </source>
</evidence>